<sequence>MSKTNQQIQWGYLIHLGYNMWEDRESPNRPDRRIAKPYLRCDKPLWDELTQRFAEVGGSLLVIDLGEAVRYESHPELACKHAWSPAKLKREIKRLQKLGLEVIPKLNFSAAHDTWLGPYHRCVSTDTYYAVCRDLIEEVCNIFDQPRLFHLGMDEETFKHQRDFAFAVVRQHELWWHDLHFLAEQVERQHVRPWVWSDYYWHHPEAFLKNMPKSVLQSNWYYNVRFNKRRPAVGAYLDLEAHGYDQIPTGSNANHAENLELTARYLKRRIHADRLHGFLQTPWKPTLPEFRDHHLEAIEKVADAMKVF</sequence>
<accession>A0ABV4U9F9</accession>
<comment type="caution">
    <text evidence="1">The sequence shown here is derived from an EMBL/GenBank/DDBJ whole genome shotgun (WGS) entry which is preliminary data.</text>
</comment>
<dbReference type="Gene3D" id="3.20.20.80">
    <property type="entry name" value="Glycosidases"/>
    <property type="match status" value="1"/>
</dbReference>
<dbReference type="EMBL" id="JBGUBD010000017">
    <property type="protein sequence ID" value="MFA9480240.1"/>
    <property type="molecule type" value="Genomic_DNA"/>
</dbReference>
<gene>
    <name evidence="1" type="ORF">ACERK3_18360</name>
</gene>
<name>A0ABV4U9F9_9BACT</name>
<reference evidence="1 2" key="1">
    <citation type="submission" date="2024-08" db="EMBL/GenBank/DDBJ databases">
        <title>Whole-genome sequencing of halo(alkali)philic microorganisms from hypersaline lakes.</title>
        <authorList>
            <person name="Sorokin D.Y."/>
            <person name="Merkel A.Y."/>
            <person name="Messina E."/>
            <person name="Yakimov M."/>
        </authorList>
    </citation>
    <scope>NUCLEOTIDE SEQUENCE [LARGE SCALE GENOMIC DNA]</scope>
    <source>
        <strain evidence="1 2">AB-hyl4</strain>
    </source>
</reference>
<keyword evidence="2" id="KW-1185">Reference proteome</keyword>
<organism evidence="1 2">
    <name type="scientific">Natronomicrosphaera hydrolytica</name>
    <dbReference type="NCBI Taxonomy" id="3242702"/>
    <lineage>
        <taxon>Bacteria</taxon>
        <taxon>Pseudomonadati</taxon>
        <taxon>Planctomycetota</taxon>
        <taxon>Phycisphaerae</taxon>
        <taxon>Phycisphaerales</taxon>
        <taxon>Phycisphaeraceae</taxon>
        <taxon>Natronomicrosphaera</taxon>
    </lineage>
</organism>
<protein>
    <submittedName>
        <fullName evidence="1">Tat pathway signal protein</fullName>
    </submittedName>
</protein>
<proteinExistence type="predicted"/>
<dbReference type="Proteomes" id="UP001575105">
    <property type="component" value="Unassembled WGS sequence"/>
</dbReference>
<evidence type="ECO:0000313" key="1">
    <source>
        <dbReference type="EMBL" id="MFA9480240.1"/>
    </source>
</evidence>
<dbReference type="InterPro" id="IPR017853">
    <property type="entry name" value="GH"/>
</dbReference>
<dbReference type="SUPFAM" id="SSF51445">
    <property type="entry name" value="(Trans)glycosidases"/>
    <property type="match status" value="1"/>
</dbReference>
<evidence type="ECO:0000313" key="2">
    <source>
        <dbReference type="Proteomes" id="UP001575105"/>
    </source>
</evidence>
<dbReference type="RefSeq" id="WP_425347164.1">
    <property type="nucleotide sequence ID" value="NZ_JBGUBD010000017.1"/>
</dbReference>